<sequence>MDSDRCVGPSKPCPSNDHVCSSSYSVTSLGGMEVLKHVVRECSIKPVCDKSGSISVPNGMVRTSHVCCATNNCLPGPPRYPLEQTLRNGLSCESCVDVNSDTCVAHQDIECTGNETRCITIVTYLEGATSSSMAIRGCANQDICEAGEKEVKDGNFKVKTKFSCTGGSNSLQHNLILLAFSSISLLKWLL</sequence>
<dbReference type="Gene3D" id="2.10.60.10">
    <property type="entry name" value="CD59"/>
    <property type="match status" value="2"/>
</dbReference>
<dbReference type="CDD" id="cd23572">
    <property type="entry name" value="TFP_LU_ECD_PINLYP_rpt2"/>
    <property type="match status" value="1"/>
</dbReference>
<evidence type="ECO:0000259" key="3">
    <source>
        <dbReference type="Pfam" id="PF00021"/>
    </source>
</evidence>
<comment type="subcellular location">
    <subcellularLocation>
        <location evidence="1">Secreted</location>
    </subcellularLocation>
</comment>
<protein>
    <recommendedName>
        <fullName evidence="3">UPAR/Ly6 domain-containing protein</fullName>
    </recommendedName>
</protein>
<gene>
    <name evidence="4" type="ORF">GDO86_012170</name>
</gene>
<dbReference type="PANTHER" id="PTHR20914:SF32">
    <property type="entry name" value="PHOSPHOLIPASE A2 INHIBITOR AND LY6_PLAUR DOMAIN-CONTAINING PROTEIN"/>
    <property type="match status" value="1"/>
</dbReference>
<proteinExistence type="predicted"/>
<dbReference type="InterPro" id="IPR016054">
    <property type="entry name" value="LY6_UPA_recep-like"/>
</dbReference>
<dbReference type="EMBL" id="JAACNH010000008">
    <property type="protein sequence ID" value="KAG8433711.1"/>
    <property type="molecule type" value="Genomic_DNA"/>
</dbReference>
<evidence type="ECO:0000256" key="1">
    <source>
        <dbReference type="ARBA" id="ARBA00004613"/>
    </source>
</evidence>
<name>A0A8T2ITF9_9PIPI</name>
<dbReference type="Pfam" id="PF00021">
    <property type="entry name" value="UPAR_LY6"/>
    <property type="match status" value="2"/>
</dbReference>
<dbReference type="Proteomes" id="UP000812440">
    <property type="component" value="Chromosome 7"/>
</dbReference>
<keyword evidence="2" id="KW-0964">Secreted</keyword>
<feature type="domain" description="UPAR/Ly6" evidence="3">
    <location>
        <begin position="88"/>
        <end position="164"/>
    </location>
</feature>
<organism evidence="4 5">
    <name type="scientific">Hymenochirus boettgeri</name>
    <name type="common">Congo dwarf clawed frog</name>
    <dbReference type="NCBI Taxonomy" id="247094"/>
    <lineage>
        <taxon>Eukaryota</taxon>
        <taxon>Metazoa</taxon>
        <taxon>Chordata</taxon>
        <taxon>Craniata</taxon>
        <taxon>Vertebrata</taxon>
        <taxon>Euteleostomi</taxon>
        <taxon>Amphibia</taxon>
        <taxon>Batrachia</taxon>
        <taxon>Anura</taxon>
        <taxon>Pipoidea</taxon>
        <taxon>Pipidae</taxon>
        <taxon>Pipinae</taxon>
        <taxon>Hymenochirus</taxon>
    </lineage>
</organism>
<reference evidence="4" key="1">
    <citation type="thesis" date="2020" institute="ProQuest LLC" country="789 East Eisenhower Parkway, Ann Arbor, MI, USA">
        <title>Comparative Genomics and Chromosome Evolution.</title>
        <authorList>
            <person name="Mudd A.B."/>
        </authorList>
    </citation>
    <scope>NUCLEOTIDE SEQUENCE</scope>
    <source>
        <strain evidence="4">Female2</strain>
        <tissue evidence="4">Blood</tissue>
    </source>
</reference>
<keyword evidence="5" id="KW-1185">Reference proteome</keyword>
<dbReference type="AlphaFoldDB" id="A0A8T2ITF9"/>
<dbReference type="SUPFAM" id="SSF57302">
    <property type="entry name" value="Snake toxin-like"/>
    <property type="match status" value="2"/>
</dbReference>
<accession>A0A8T2ITF9</accession>
<dbReference type="PANTHER" id="PTHR20914">
    <property type="entry name" value="LY6/PLAUR DOMAIN-CONTAINING PROTEIN 8"/>
    <property type="match status" value="1"/>
</dbReference>
<feature type="domain" description="UPAR/Ly6" evidence="3">
    <location>
        <begin position="3"/>
        <end position="73"/>
    </location>
</feature>
<evidence type="ECO:0000313" key="5">
    <source>
        <dbReference type="Proteomes" id="UP000812440"/>
    </source>
</evidence>
<evidence type="ECO:0000256" key="2">
    <source>
        <dbReference type="ARBA" id="ARBA00022525"/>
    </source>
</evidence>
<evidence type="ECO:0000313" key="4">
    <source>
        <dbReference type="EMBL" id="KAG8433711.1"/>
    </source>
</evidence>
<dbReference type="GO" id="GO:0005576">
    <property type="term" value="C:extracellular region"/>
    <property type="evidence" value="ECO:0007669"/>
    <property type="project" value="UniProtKB-SubCell"/>
</dbReference>
<dbReference type="InterPro" id="IPR045860">
    <property type="entry name" value="Snake_toxin-like_sf"/>
</dbReference>
<comment type="caution">
    <text evidence="4">The sequence shown here is derived from an EMBL/GenBank/DDBJ whole genome shotgun (WGS) entry which is preliminary data.</text>
</comment>
<dbReference type="InterPro" id="IPR050918">
    <property type="entry name" value="CNF-like_PLA2_Inhibitor"/>
</dbReference>
<dbReference type="OrthoDB" id="9907178at2759"/>